<sequence length="198" mass="21294">MIQSRLHGFVLASLFAALMMIGANITSIAPIFVIGGVPITLQTAVCLLAGLLLGKKYAPLAMVLYLLIGLAGMPVFARWSGGLDAVISPTFGFLLSYILVAYVVGVLSEQRRSAAAFGTAALIGTALNYVIGTNWMYMAYEWWFAAPGGFSYTTAWLWMLAPMPKDIILAVGSAWLARRLLRILRKTERGINSSKGAA</sequence>
<keyword evidence="2" id="KW-0813">Transport</keyword>
<dbReference type="EMBL" id="FNNC01000001">
    <property type="protein sequence ID" value="SDW07728.1"/>
    <property type="molecule type" value="Genomic_DNA"/>
</dbReference>
<feature type="transmembrane region" description="Helical" evidence="3">
    <location>
        <begin position="60"/>
        <end position="79"/>
    </location>
</feature>
<comment type="subcellular location">
    <subcellularLocation>
        <location evidence="2">Cell membrane</location>
        <topology evidence="2">Multi-pass membrane protein</topology>
    </subcellularLocation>
</comment>
<accession>A0A1H2QLF9</accession>
<proteinExistence type="inferred from homology"/>
<feature type="transmembrane region" description="Helical" evidence="3">
    <location>
        <begin position="7"/>
        <end position="25"/>
    </location>
</feature>
<dbReference type="RefSeq" id="WP_091610490.1">
    <property type="nucleotide sequence ID" value="NZ_FNNC01000001.1"/>
</dbReference>
<evidence type="ECO:0000256" key="3">
    <source>
        <dbReference type="SAM" id="Phobius"/>
    </source>
</evidence>
<name>A0A1H2QLF9_9BACI</name>
<dbReference type="GO" id="GO:0005886">
    <property type="term" value="C:plasma membrane"/>
    <property type="evidence" value="ECO:0007669"/>
    <property type="project" value="UniProtKB-SubCell"/>
</dbReference>
<dbReference type="OrthoDB" id="9803495at2"/>
<dbReference type="PANTHER" id="PTHR34295">
    <property type="entry name" value="BIOTIN TRANSPORTER BIOY"/>
    <property type="match status" value="1"/>
</dbReference>
<dbReference type="Pfam" id="PF02632">
    <property type="entry name" value="BioY"/>
    <property type="match status" value="1"/>
</dbReference>
<evidence type="ECO:0000256" key="2">
    <source>
        <dbReference type="PIRNR" id="PIRNR016661"/>
    </source>
</evidence>
<dbReference type="InterPro" id="IPR003784">
    <property type="entry name" value="BioY"/>
</dbReference>
<organism evidence="4 5">
    <name type="scientific">Marinococcus luteus</name>
    <dbReference type="NCBI Taxonomy" id="1122204"/>
    <lineage>
        <taxon>Bacteria</taxon>
        <taxon>Bacillati</taxon>
        <taxon>Bacillota</taxon>
        <taxon>Bacilli</taxon>
        <taxon>Bacillales</taxon>
        <taxon>Bacillaceae</taxon>
        <taxon>Marinococcus</taxon>
    </lineage>
</organism>
<dbReference type="Proteomes" id="UP000199488">
    <property type="component" value="Unassembled WGS sequence"/>
</dbReference>
<dbReference type="STRING" id="1122204.SAMN05421781_0364"/>
<feature type="transmembrane region" description="Helical" evidence="3">
    <location>
        <begin position="31"/>
        <end position="53"/>
    </location>
</feature>
<protein>
    <recommendedName>
        <fullName evidence="2">Biotin transporter</fullName>
    </recommendedName>
</protein>
<evidence type="ECO:0000313" key="4">
    <source>
        <dbReference type="EMBL" id="SDW07728.1"/>
    </source>
</evidence>
<keyword evidence="3" id="KW-1133">Transmembrane helix</keyword>
<dbReference type="PANTHER" id="PTHR34295:SF1">
    <property type="entry name" value="BIOTIN TRANSPORTER BIOY"/>
    <property type="match status" value="1"/>
</dbReference>
<evidence type="ECO:0000313" key="5">
    <source>
        <dbReference type="Proteomes" id="UP000199488"/>
    </source>
</evidence>
<evidence type="ECO:0000256" key="1">
    <source>
        <dbReference type="ARBA" id="ARBA00010692"/>
    </source>
</evidence>
<keyword evidence="2" id="KW-1003">Cell membrane</keyword>
<dbReference type="PIRSF" id="PIRSF016661">
    <property type="entry name" value="BioY"/>
    <property type="match status" value="1"/>
</dbReference>
<gene>
    <name evidence="4" type="ORF">SAMN05421781_0364</name>
</gene>
<dbReference type="Gene3D" id="1.10.1760.20">
    <property type="match status" value="1"/>
</dbReference>
<keyword evidence="5" id="KW-1185">Reference proteome</keyword>
<feature type="transmembrane region" description="Helical" evidence="3">
    <location>
        <begin position="155"/>
        <end position="177"/>
    </location>
</feature>
<keyword evidence="3" id="KW-0812">Transmembrane</keyword>
<dbReference type="GO" id="GO:0015225">
    <property type="term" value="F:biotin transmembrane transporter activity"/>
    <property type="evidence" value="ECO:0007669"/>
    <property type="project" value="UniProtKB-UniRule"/>
</dbReference>
<feature type="transmembrane region" description="Helical" evidence="3">
    <location>
        <begin position="85"/>
        <end position="107"/>
    </location>
</feature>
<comment type="similarity">
    <text evidence="1 2">Belongs to the BioY family.</text>
</comment>
<dbReference type="AlphaFoldDB" id="A0A1H2QLF9"/>
<keyword evidence="2 3" id="KW-0472">Membrane</keyword>
<feature type="transmembrane region" description="Helical" evidence="3">
    <location>
        <begin position="114"/>
        <end position="135"/>
    </location>
</feature>
<reference evidence="4 5" key="1">
    <citation type="submission" date="2016-10" db="EMBL/GenBank/DDBJ databases">
        <authorList>
            <person name="de Groot N.N."/>
        </authorList>
    </citation>
    <scope>NUCLEOTIDE SEQUENCE [LARGE SCALE GENOMIC DNA]</scope>
    <source>
        <strain evidence="4 5">DSM 23126</strain>
    </source>
</reference>